<evidence type="ECO:0000256" key="1">
    <source>
        <dbReference type="SAM" id="Phobius"/>
    </source>
</evidence>
<accession>A0A820D1G6</accession>
<evidence type="ECO:0000313" key="2">
    <source>
        <dbReference type="EMBL" id="CAF4227018.1"/>
    </source>
</evidence>
<dbReference type="EMBL" id="CAJOAY010010792">
    <property type="protein sequence ID" value="CAF4227018.1"/>
    <property type="molecule type" value="Genomic_DNA"/>
</dbReference>
<evidence type="ECO:0000313" key="3">
    <source>
        <dbReference type="Proteomes" id="UP000663881"/>
    </source>
</evidence>
<keyword evidence="1" id="KW-0812">Transmembrane</keyword>
<comment type="caution">
    <text evidence="2">The sequence shown here is derived from an EMBL/GenBank/DDBJ whole genome shotgun (WGS) entry which is preliminary data.</text>
</comment>
<feature type="non-terminal residue" evidence="2">
    <location>
        <position position="1"/>
    </location>
</feature>
<protein>
    <submittedName>
        <fullName evidence="2">Uncharacterized protein</fullName>
    </submittedName>
</protein>
<feature type="transmembrane region" description="Helical" evidence="1">
    <location>
        <begin position="51"/>
        <end position="72"/>
    </location>
</feature>
<proteinExistence type="predicted"/>
<name>A0A820D1G6_9BILA</name>
<gene>
    <name evidence="2" type="ORF">OKA104_LOCUS42351</name>
</gene>
<keyword evidence="1" id="KW-0472">Membrane</keyword>
<reference evidence="2" key="1">
    <citation type="submission" date="2021-02" db="EMBL/GenBank/DDBJ databases">
        <authorList>
            <person name="Nowell W R."/>
        </authorList>
    </citation>
    <scope>NUCLEOTIDE SEQUENCE</scope>
</reference>
<keyword evidence="1" id="KW-1133">Transmembrane helix</keyword>
<dbReference type="Proteomes" id="UP000663881">
    <property type="component" value="Unassembled WGS sequence"/>
</dbReference>
<sequence>MSVGDKYHRDEFELQHMVTIEHHQETVAKMSAQQHRLKTTTHGVSKTKIKIVYAGLLLLFIVSGGIIALNYYRTAQASDANIEKEQGETNMVHDWENGGNIVTDNKMSEMKTSQRLKQLDEDGNVKNKSERLPQLRSYVHRVRTSSSKSIGHMNTYIRSNNRRGSGRQSYQRFRFPVARYSRREMPLKGPFVSFMPGTPIVADRSTKQTIIYLKTEVYVIPPLINTYGDSYSIAELIASRDASLDRSGGPPINPIHMKRFFQRQSLTGPNIPMINSKQGGFKGGVRTNFGSFLISKPYETRPNIDSTYE</sequence>
<dbReference type="AlphaFoldDB" id="A0A820D1G6"/>
<organism evidence="2 3">
    <name type="scientific">Adineta steineri</name>
    <dbReference type="NCBI Taxonomy" id="433720"/>
    <lineage>
        <taxon>Eukaryota</taxon>
        <taxon>Metazoa</taxon>
        <taxon>Spiralia</taxon>
        <taxon>Gnathifera</taxon>
        <taxon>Rotifera</taxon>
        <taxon>Eurotatoria</taxon>
        <taxon>Bdelloidea</taxon>
        <taxon>Adinetida</taxon>
        <taxon>Adinetidae</taxon>
        <taxon>Adineta</taxon>
    </lineage>
</organism>